<dbReference type="InterPro" id="IPR045057">
    <property type="entry name" value="Gcn5-rel_NAT"/>
</dbReference>
<proteinExistence type="predicted"/>
<dbReference type="Gene3D" id="3.40.630.30">
    <property type="match status" value="1"/>
</dbReference>
<dbReference type="CDD" id="cd04301">
    <property type="entry name" value="NAT_SF"/>
    <property type="match status" value="1"/>
</dbReference>
<dbReference type="PANTHER" id="PTHR31435">
    <property type="entry name" value="PROTEIN NATD1"/>
    <property type="match status" value="1"/>
</dbReference>
<feature type="domain" description="N-acetyltransferase" evidence="1">
    <location>
        <begin position="7"/>
        <end position="94"/>
    </location>
</feature>
<gene>
    <name evidence="2" type="ORF">SAMN05216270_110110</name>
</gene>
<dbReference type="InterPro" id="IPR016181">
    <property type="entry name" value="Acyl_CoA_acyltransferase"/>
</dbReference>
<evidence type="ECO:0000313" key="3">
    <source>
        <dbReference type="Proteomes" id="UP000198949"/>
    </source>
</evidence>
<evidence type="ECO:0000259" key="1">
    <source>
        <dbReference type="PROSITE" id="PS51729"/>
    </source>
</evidence>
<dbReference type="AlphaFoldDB" id="A0A1G6Z813"/>
<protein>
    <recommendedName>
        <fullName evidence="1">N-acetyltransferase domain-containing protein</fullName>
    </recommendedName>
</protein>
<dbReference type="RefSeq" id="WP_091037889.1">
    <property type="nucleotide sequence ID" value="NZ_FNAD01000010.1"/>
</dbReference>
<organism evidence="2 3">
    <name type="scientific">Glycomyces harbinensis</name>
    <dbReference type="NCBI Taxonomy" id="58114"/>
    <lineage>
        <taxon>Bacteria</taxon>
        <taxon>Bacillati</taxon>
        <taxon>Actinomycetota</taxon>
        <taxon>Actinomycetes</taxon>
        <taxon>Glycomycetales</taxon>
        <taxon>Glycomycetaceae</taxon>
        <taxon>Glycomyces</taxon>
    </lineage>
</organism>
<accession>A0A1G6Z813</accession>
<dbReference type="SUPFAM" id="SSF55729">
    <property type="entry name" value="Acyl-CoA N-acyltransferases (Nat)"/>
    <property type="match status" value="1"/>
</dbReference>
<dbReference type="Proteomes" id="UP000198949">
    <property type="component" value="Unassembled WGS sequence"/>
</dbReference>
<sequence length="96" mass="11306">MADLSVVENVEEHRYELRDAAGTVLGYLEYLTREDFTVLPHTEVDRSLRGKGWGDRLVRHALDDLRAKGAKAYPTCPFVDRWIQRHEEYEDLRYQP</sequence>
<dbReference type="STRING" id="58114.SAMN05216270_110110"/>
<dbReference type="EMBL" id="FNAD01000010">
    <property type="protein sequence ID" value="SDD98809.1"/>
    <property type="molecule type" value="Genomic_DNA"/>
</dbReference>
<dbReference type="PROSITE" id="PS51729">
    <property type="entry name" value="GNAT_YJDJ"/>
    <property type="match status" value="1"/>
</dbReference>
<dbReference type="PANTHER" id="PTHR31435:SF10">
    <property type="entry name" value="BSR4717 PROTEIN"/>
    <property type="match status" value="1"/>
</dbReference>
<dbReference type="Pfam" id="PF14542">
    <property type="entry name" value="Acetyltransf_CG"/>
    <property type="match status" value="1"/>
</dbReference>
<keyword evidence="3" id="KW-1185">Reference proteome</keyword>
<evidence type="ECO:0000313" key="2">
    <source>
        <dbReference type="EMBL" id="SDD98809.1"/>
    </source>
</evidence>
<reference evidence="3" key="1">
    <citation type="submission" date="2016-10" db="EMBL/GenBank/DDBJ databases">
        <authorList>
            <person name="Varghese N."/>
            <person name="Submissions S."/>
        </authorList>
    </citation>
    <scope>NUCLEOTIDE SEQUENCE [LARGE SCALE GENOMIC DNA]</scope>
    <source>
        <strain evidence="3">CGMCC 4.3516</strain>
    </source>
</reference>
<name>A0A1G6Z813_9ACTN</name>
<dbReference type="InterPro" id="IPR031165">
    <property type="entry name" value="GNAT_YJDJ"/>
</dbReference>
<dbReference type="OrthoDB" id="5405911at2"/>